<keyword evidence="2" id="KW-1185">Reference proteome</keyword>
<dbReference type="Proteomes" id="UP001618531">
    <property type="component" value="Unassembled WGS sequence"/>
</dbReference>
<name>A0ABW8I2Q5_9BACL</name>
<proteinExistence type="predicted"/>
<gene>
    <name evidence="1" type="ORF">ACINKY_24890</name>
</gene>
<reference evidence="1 2" key="1">
    <citation type="submission" date="2024-11" db="EMBL/GenBank/DDBJ databases">
        <title>Identification and Characterization of a Novel Fosfomycin Bacillithiol Transferase FosB8 in Paenibacillus illinoisensis.</title>
        <authorList>
            <person name="Lu W."/>
        </authorList>
    </citation>
    <scope>NUCLEOTIDE SEQUENCE [LARGE SCALE GENOMIC DNA]</scope>
    <source>
        <strain evidence="1 2">WP77</strain>
    </source>
</reference>
<sequence>MFSHLSPGGGLKRLEATNTEAVEGTESILKKRSIRLRPGVFNITLERRGQQ</sequence>
<protein>
    <submittedName>
        <fullName evidence="1">Uncharacterized protein</fullName>
    </submittedName>
</protein>
<organism evidence="1 2">
    <name type="scientific">Paenibacillus illinoisensis</name>
    <dbReference type="NCBI Taxonomy" id="59845"/>
    <lineage>
        <taxon>Bacteria</taxon>
        <taxon>Bacillati</taxon>
        <taxon>Bacillota</taxon>
        <taxon>Bacilli</taxon>
        <taxon>Bacillales</taxon>
        <taxon>Paenibacillaceae</taxon>
        <taxon>Paenibacillus</taxon>
    </lineage>
</organism>
<dbReference type="EMBL" id="JBIYSL010000006">
    <property type="protein sequence ID" value="MFK0525454.1"/>
    <property type="molecule type" value="Genomic_DNA"/>
</dbReference>
<comment type="caution">
    <text evidence="1">The sequence shown here is derived from an EMBL/GenBank/DDBJ whole genome shotgun (WGS) entry which is preliminary data.</text>
</comment>
<accession>A0ABW8I2Q5</accession>
<evidence type="ECO:0000313" key="2">
    <source>
        <dbReference type="Proteomes" id="UP001618531"/>
    </source>
</evidence>
<evidence type="ECO:0000313" key="1">
    <source>
        <dbReference type="EMBL" id="MFK0525454.1"/>
    </source>
</evidence>